<dbReference type="GO" id="GO:0004735">
    <property type="term" value="F:pyrroline-5-carboxylate reductase activity"/>
    <property type="evidence" value="ECO:0007669"/>
    <property type="project" value="UniProtKB-EC"/>
</dbReference>
<comment type="pathway">
    <text evidence="2 4">Amino-acid biosynthesis; L-proline biosynthesis; L-proline from L-glutamate 5-semialdehyde: step 1/1.</text>
</comment>
<dbReference type="PANTHER" id="PTHR11645:SF49">
    <property type="entry name" value="PYRROLINE-5-CARBOXYLATE REDUCTASE 1"/>
    <property type="match status" value="1"/>
</dbReference>
<accession>A0ABV6GJN5</accession>
<dbReference type="InterPro" id="IPR028939">
    <property type="entry name" value="P5C_Rdtase_cat_N"/>
</dbReference>
<dbReference type="Pfam" id="PF03807">
    <property type="entry name" value="F420_oxidored"/>
    <property type="match status" value="1"/>
</dbReference>
<keyword evidence="2" id="KW-0963">Cytoplasm</keyword>
<organism evidence="7 8">
    <name type="scientific">Metabacillus herbersteinensis</name>
    <dbReference type="NCBI Taxonomy" id="283816"/>
    <lineage>
        <taxon>Bacteria</taxon>
        <taxon>Bacillati</taxon>
        <taxon>Bacillota</taxon>
        <taxon>Bacilli</taxon>
        <taxon>Bacillales</taxon>
        <taxon>Bacillaceae</taxon>
        <taxon>Metabacillus</taxon>
    </lineage>
</organism>
<dbReference type="PIRSF" id="PIRSF000193">
    <property type="entry name" value="Pyrrol-5-carb_rd"/>
    <property type="match status" value="1"/>
</dbReference>
<proteinExistence type="inferred from homology"/>
<dbReference type="Gene3D" id="3.40.50.720">
    <property type="entry name" value="NAD(P)-binding Rossmann-like Domain"/>
    <property type="match status" value="1"/>
</dbReference>
<name>A0ABV6GJN5_9BACI</name>
<dbReference type="InterPro" id="IPR000304">
    <property type="entry name" value="Pyrroline-COOH_reductase"/>
</dbReference>
<keyword evidence="2 4" id="KW-0028">Amino-acid biosynthesis</keyword>
<evidence type="ECO:0000313" key="7">
    <source>
        <dbReference type="EMBL" id="MFC0273901.1"/>
    </source>
</evidence>
<dbReference type="PANTHER" id="PTHR11645">
    <property type="entry name" value="PYRROLINE-5-CARBOXYLATE REDUCTASE"/>
    <property type="match status" value="1"/>
</dbReference>
<dbReference type="SUPFAM" id="SSF51735">
    <property type="entry name" value="NAD(P)-binding Rossmann-fold domains"/>
    <property type="match status" value="1"/>
</dbReference>
<evidence type="ECO:0000259" key="5">
    <source>
        <dbReference type="Pfam" id="PF03807"/>
    </source>
</evidence>
<comment type="similarity">
    <text evidence="1 2 4">Belongs to the pyrroline-5-carboxylate reductase family.</text>
</comment>
<keyword evidence="2 4" id="KW-0641">Proline biosynthesis</keyword>
<keyword evidence="2 4" id="KW-0560">Oxidoreductase</keyword>
<dbReference type="EMBL" id="JBHLVO010000026">
    <property type="protein sequence ID" value="MFC0273901.1"/>
    <property type="molecule type" value="Genomic_DNA"/>
</dbReference>
<dbReference type="Pfam" id="PF14748">
    <property type="entry name" value="P5CR_dimer"/>
    <property type="match status" value="1"/>
</dbReference>
<comment type="catalytic activity">
    <reaction evidence="2">
        <text>L-proline + NAD(+) = (S)-1-pyrroline-5-carboxylate + NADH + 2 H(+)</text>
        <dbReference type="Rhea" id="RHEA:14105"/>
        <dbReference type="ChEBI" id="CHEBI:15378"/>
        <dbReference type="ChEBI" id="CHEBI:17388"/>
        <dbReference type="ChEBI" id="CHEBI:57540"/>
        <dbReference type="ChEBI" id="CHEBI:57945"/>
        <dbReference type="ChEBI" id="CHEBI:60039"/>
        <dbReference type="EC" id="1.5.1.2"/>
    </reaction>
</comment>
<keyword evidence="8" id="KW-1185">Reference proteome</keyword>
<evidence type="ECO:0000256" key="1">
    <source>
        <dbReference type="ARBA" id="ARBA00005525"/>
    </source>
</evidence>
<protein>
    <recommendedName>
        <fullName evidence="2 3">Pyrroline-5-carboxylate reductase</fullName>
        <shortName evidence="2">P5C reductase</shortName>
        <shortName evidence="2">P5CR</shortName>
        <ecNumber evidence="2 3">1.5.1.2</ecNumber>
    </recommendedName>
    <alternativeName>
        <fullName evidence="2">PCA reductase</fullName>
    </alternativeName>
</protein>
<dbReference type="InterPro" id="IPR008927">
    <property type="entry name" value="6-PGluconate_DH-like_C_sf"/>
</dbReference>
<dbReference type="EC" id="1.5.1.2" evidence="2 3"/>
<feature type="domain" description="Pyrroline-5-carboxylate reductase catalytic N-terminal" evidence="5">
    <location>
        <begin position="9"/>
        <end position="101"/>
    </location>
</feature>
<comment type="caution">
    <text evidence="7">The sequence shown here is derived from an EMBL/GenBank/DDBJ whole genome shotgun (WGS) entry which is preliminary data.</text>
</comment>
<comment type="subcellular location">
    <subcellularLocation>
        <location evidence="2">Cytoplasm</location>
    </subcellularLocation>
</comment>
<dbReference type="PROSITE" id="PS00521">
    <property type="entry name" value="P5CR"/>
    <property type="match status" value="1"/>
</dbReference>
<sequence>MEVKPTMLLIGAGRMAEAIISGLVNTSRNNIEDIFVSNRSDKQRLKLLQEKYQVVPVEDWKSTVDKANIIVLAMPPEAHELILEELSELIDNQFIVTIAAGMGPTKLERKLPSNTAVAWIMPNTAAEIGESISLYCFGKHVEDSYLSHLKLLLNAIGESQLCTEQQIHDLTAITGSAPAFFYLFTESLIEKAQEYGISKEVAKNLVSQMMYGSASMLKAGKQPSELREQVTTPGGATAEGLKVLDNGDFSKLISDAVVATNHKARGNT</sequence>
<keyword evidence="2 4" id="KW-0521">NADP</keyword>
<dbReference type="Gene3D" id="1.10.3730.10">
    <property type="entry name" value="ProC C-terminal domain-like"/>
    <property type="match status" value="1"/>
</dbReference>
<dbReference type="Proteomes" id="UP001589854">
    <property type="component" value="Unassembled WGS sequence"/>
</dbReference>
<evidence type="ECO:0000313" key="8">
    <source>
        <dbReference type="Proteomes" id="UP001589854"/>
    </source>
</evidence>
<dbReference type="HAMAP" id="MF_01925">
    <property type="entry name" value="P5C_reductase"/>
    <property type="match status" value="1"/>
</dbReference>
<dbReference type="SUPFAM" id="SSF48179">
    <property type="entry name" value="6-phosphogluconate dehydrogenase C-terminal domain-like"/>
    <property type="match status" value="1"/>
</dbReference>
<dbReference type="RefSeq" id="WP_378937650.1">
    <property type="nucleotide sequence ID" value="NZ_JBHLVO010000026.1"/>
</dbReference>
<dbReference type="InterPro" id="IPR036291">
    <property type="entry name" value="NAD(P)-bd_dom_sf"/>
</dbReference>
<evidence type="ECO:0000256" key="2">
    <source>
        <dbReference type="HAMAP-Rule" id="MF_01925"/>
    </source>
</evidence>
<dbReference type="NCBIfam" id="TIGR00112">
    <property type="entry name" value="proC"/>
    <property type="match status" value="1"/>
</dbReference>
<comment type="catalytic activity">
    <reaction evidence="2 4">
        <text>L-proline + NADP(+) = (S)-1-pyrroline-5-carboxylate + NADPH + 2 H(+)</text>
        <dbReference type="Rhea" id="RHEA:14109"/>
        <dbReference type="ChEBI" id="CHEBI:15378"/>
        <dbReference type="ChEBI" id="CHEBI:17388"/>
        <dbReference type="ChEBI" id="CHEBI:57783"/>
        <dbReference type="ChEBI" id="CHEBI:58349"/>
        <dbReference type="ChEBI" id="CHEBI:60039"/>
        <dbReference type="EC" id="1.5.1.2"/>
    </reaction>
</comment>
<dbReference type="InterPro" id="IPR029036">
    <property type="entry name" value="P5CR_dimer"/>
</dbReference>
<evidence type="ECO:0000259" key="6">
    <source>
        <dbReference type="Pfam" id="PF14748"/>
    </source>
</evidence>
<comment type="function">
    <text evidence="2">Catalyzes the reduction of 1-pyrroline-5-carboxylate (PCA) to L-proline.</text>
</comment>
<reference evidence="7 8" key="1">
    <citation type="submission" date="2024-09" db="EMBL/GenBank/DDBJ databases">
        <authorList>
            <person name="Sun Q."/>
            <person name="Mori K."/>
        </authorList>
    </citation>
    <scope>NUCLEOTIDE SEQUENCE [LARGE SCALE GENOMIC DNA]</scope>
    <source>
        <strain evidence="7 8">CCM 7228</strain>
    </source>
</reference>
<evidence type="ECO:0000256" key="4">
    <source>
        <dbReference type="RuleBase" id="RU003903"/>
    </source>
</evidence>
<evidence type="ECO:0000256" key="3">
    <source>
        <dbReference type="NCBIfam" id="TIGR00112"/>
    </source>
</evidence>
<feature type="domain" description="Pyrroline-5-carboxylate reductase dimerisation" evidence="6">
    <location>
        <begin position="164"/>
        <end position="265"/>
    </location>
</feature>
<gene>
    <name evidence="2 7" type="primary">proC</name>
    <name evidence="7" type="ORF">ACFFIX_21185</name>
</gene>
<dbReference type="InterPro" id="IPR053790">
    <property type="entry name" value="P5CR-like_CS"/>
</dbReference>